<dbReference type="Gene3D" id="3.40.225.10">
    <property type="entry name" value="Class II aldolase/adducin N-terminal domain"/>
    <property type="match status" value="1"/>
</dbReference>
<accession>A0AAE4V4A9</accession>
<dbReference type="Proteomes" id="UP001185863">
    <property type="component" value="Unassembled WGS sequence"/>
</dbReference>
<reference evidence="2" key="1">
    <citation type="submission" date="2023-10" db="EMBL/GenBank/DDBJ databases">
        <title>Development of a sustainable strategy for remediation of hydrocarbon-contaminated territories based on the waste exchange concept.</title>
        <authorList>
            <person name="Krivoruchko A."/>
        </authorList>
    </citation>
    <scope>NUCLEOTIDE SEQUENCE</scope>
    <source>
        <strain evidence="2">IEGM 68</strain>
    </source>
</reference>
<protein>
    <submittedName>
        <fullName evidence="2">Class II aldolase/adducin family protein</fullName>
    </submittedName>
</protein>
<organism evidence="2 3">
    <name type="scientific">Rhodococcus oxybenzonivorans</name>
    <dbReference type="NCBI Taxonomy" id="1990687"/>
    <lineage>
        <taxon>Bacteria</taxon>
        <taxon>Bacillati</taxon>
        <taxon>Actinomycetota</taxon>
        <taxon>Actinomycetes</taxon>
        <taxon>Mycobacteriales</taxon>
        <taxon>Nocardiaceae</taxon>
        <taxon>Rhodococcus</taxon>
    </lineage>
</organism>
<dbReference type="RefSeq" id="WP_317745320.1">
    <property type="nucleotide sequence ID" value="NZ_JAWLUP010000101.1"/>
</dbReference>
<dbReference type="InterPro" id="IPR001303">
    <property type="entry name" value="Aldolase_II/adducin_N"/>
</dbReference>
<comment type="caution">
    <text evidence="2">The sequence shown here is derived from an EMBL/GenBank/DDBJ whole genome shotgun (WGS) entry which is preliminary data.</text>
</comment>
<feature type="domain" description="Class II aldolase/adducin N-terminal" evidence="1">
    <location>
        <begin position="72"/>
        <end position="199"/>
    </location>
</feature>
<name>A0AAE4V4A9_9NOCA</name>
<dbReference type="InterPro" id="IPR036409">
    <property type="entry name" value="Aldolase_II/adducin_N_sf"/>
</dbReference>
<evidence type="ECO:0000259" key="1">
    <source>
        <dbReference type="Pfam" id="PF00596"/>
    </source>
</evidence>
<gene>
    <name evidence="2" type="ORF">R4315_24590</name>
</gene>
<dbReference type="Pfam" id="PF00596">
    <property type="entry name" value="Aldolase_II"/>
    <property type="match status" value="1"/>
</dbReference>
<dbReference type="EMBL" id="JAWLUP010000101">
    <property type="protein sequence ID" value="MDV7267706.1"/>
    <property type="molecule type" value="Genomic_DNA"/>
</dbReference>
<evidence type="ECO:0000313" key="2">
    <source>
        <dbReference type="EMBL" id="MDV7267706.1"/>
    </source>
</evidence>
<evidence type="ECO:0000313" key="3">
    <source>
        <dbReference type="Proteomes" id="UP001185863"/>
    </source>
</evidence>
<proteinExistence type="predicted"/>
<dbReference type="SUPFAM" id="SSF53639">
    <property type="entry name" value="AraD/HMP-PK domain-like"/>
    <property type="match status" value="1"/>
</dbReference>
<dbReference type="AlphaFoldDB" id="A0AAE4V4A9"/>
<sequence length="235" mass="25332">MTTTENRVNSDVTTFVEAARRDADKAFVVFRSTGTVSANGTVNFVERVPGTEIAVALNDPGPWADDPHVSPVVATFDGDVLSGNGSAGFVTGYAAVFRQHPEITSVVHIHTPWLGGWAQTHRTLPIRYAASQRLTLSREIPPHIDRSQSAGDFILERLQDDPDLVAIFEANGGVNVIGRSGLLELAKFVVLLEEGAQFQAIAESLGGSVEFDPSNLAVQWGRSNLADEARRRGLL</sequence>